<dbReference type="InterPro" id="IPR040240">
    <property type="entry name" value="TAF1"/>
</dbReference>
<dbReference type="EMBL" id="JBJKFK010000026">
    <property type="protein sequence ID" value="KAL3320834.1"/>
    <property type="molecule type" value="Genomic_DNA"/>
</dbReference>
<feature type="region of interest" description="Disordered" evidence="3">
    <location>
        <begin position="1333"/>
        <end position="1357"/>
    </location>
</feature>
<feature type="compositionally biased region" description="Acidic residues" evidence="3">
    <location>
        <begin position="131"/>
        <end position="141"/>
    </location>
</feature>
<feature type="region of interest" description="Disordered" evidence="3">
    <location>
        <begin position="81"/>
        <end position="100"/>
    </location>
</feature>
<organism evidence="5 6">
    <name type="scientific">Cichlidogyrus casuarinus</name>
    <dbReference type="NCBI Taxonomy" id="1844966"/>
    <lineage>
        <taxon>Eukaryota</taxon>
        <taxon>Metazoa</taxon>
        <taxon>Spiralia</taxon>
        <taxon>Lophotrochozoa</taxon>
        <taxon>Platyhelminthes</taxon>
        <taxon>Monogenea</taxon>
        <taxon>Monopisthocotylea</taxon>
        <taxon>Dactylogyridea</taxon>
        <taxon>Ancyrocephalidae</taxon>
        <taxon>Cichlidogyrus</taxon>
    </lineage>
</organism>
<evidence type="ECO:0000259" key="4">
    <source>
        <dbReference type="Pfam" id="PF12157"/>
    </source>
</evidence>
<feature type="compositionally biased region" description="Basic and acidic residues" evidence="3">
    <location>
        <begin position="1"/>
        <end position="16"/>
    </location>
</feature>
<evidence type="ECO:0000256" key="1">
    <source>
        <dbReference type="ARBA" id="ARBA00004123"/>
    </source>
</evidence>
<dbReference type="Pfam" id="PF12157">
    <property type="entry name" value="DUF3591"/>
    <property type="match status" value="1"/>
</dbReference>
<reference evidence="5 6" key="1">
    <citation type="submission" date="2024-11" db="EMBL/GenBank/DDBJ databases">
        <title>Adaptive evolution of stress response genes in parasites aligns with host niche diversity.</title>
        <authorList>
            <person name="Hahn C."/>
            <person name="Resl P."/>
        </authorList>
    </citation>
    <scope>NUCLEOTIDE SEQUENCE [LARGE SCALE GENOMIC DNA]</scope>
    <source>
        <strain evidence="5">EGGRZ-B1_66</strain>
        <tissue evidence="5">Body</tissue>
    </source>
</reference>
<proteinExistence type="predicted"/>
<keyword evidence="2" id="KW-0539">Nucleus</keyword>
<dbReference type="PANTHER" id="PTHR13900:SF0">
    <property type="entry name" value="TRANSCRIPTION INITIATION FACTOR TFIID SUBUNIT 1"/>
    <property type="match status" value="1"/>
</dbReference>
<comment type="subcellular location">
    <subcellularLocation>
        <location evidence="1">Nucleus</location>
    </subcellularLocation>
</comment>
<keyword evidence="6" id="KW-1185">Reference proteome</keyword>
<feature type="region of interest" description="Disordered" evidence="3">
    <location>
        <begin position="1420"/>
        <end position="1446"/>
    </location>
</feature>
<dbReference type="InterPro" id="IPR022591">
    <property type="entry name" value="TAF1_HAT_dom"/>
</dbReference>
<dbReference type="GO" id="GO:0005634">
    <property type="term" value="C:nucleus"/>
    <property type="evidence" value="ECO:0007669"/>
    <property type="project" value="UniProtKB-SubCell"/>
</dbReference>
<evidence type="ECO:0000256" key="2">
    <source>
        <dbReference type="ARBA" id="ARBA00023242"/>
    </source>
</evidence>
<evidence type="ECO:0000256" key="3">
    <source>
        <dbReference type="SAM" id="MobiDB-lite"/>
    </source>
</evidence>
<name>A0ABD2QMR5_9PLAT</name>
<protein>
    <submittedName>
        <fullName evidence="5">Transcription initiation factor TFIID subunit 1</fullName>
    </submittedName>
</protein>
<feature type="region of interest" description="Disordered" evidence="3">
    <location>
        <begin position="128"/>
        <end position="198"/>
    </location>
</feature>
<feature type="compositionally biased region" description="Basic and acidic residues" evidence="3">
    <location>
        <begin position="1425"/>
        <end position="1446"/>
    </location>
</feature>
<sequence>MNEPNKSEEEEREQKYQESQQQDGPKYKFTTFMFGNVDKNAKLEEEYAKDGELQSLNDVDKCRVTEVEHCCSEVLKDAQKNLSADGNSNKEESPKAPLVPADYYDEKETLPDPDILLVSKGTTSAVLVEKNEDDDYDEDDDATKPLPIEIPAESDKSASLMPPPSQVPSSSKQKSKDQMLPSPEMPSPNISDKSILNTPLGNLMPPEYSDVPIKELFPEYDPDDTPKWMRIFRLAHPLCNYHEIKDRKGFFPQNGWKPSDGDVDFLYHLYYDDYLDLGALPMSEKSYAKFEETCELFQPMSYDPELDSASKFLAGHPKSWWNRAFDALLAGNVKEARNHSRADDWRMPKLKTDQALLLNEINVNNEESKTEDNKVLKRLNSLTPSEDDADITTWTDWRLPKVDEETKTPPSVEDMKMETEDVKPANKVDLNPETIYPYNLLNWEDDIIYDAQLSSNKISLSAKQNAAYAGWIPLQNCRTMNTFLDSYQGRYPGILPSKTLFSSTSVNQFAKDVPRNVAPFPARPGSALPAGGSSSQNAWPYSLFPIDNYGIIDGSWESDIIYDSAQAAQIPPFLLTLNLNDEICVHDETLSDADLAALALAVVNNPNAKQIAARYGISEASLKTLLSHVTMEDGSISADANSAKQQQPVNRTSFHVSFGFASTKGMLTGALAKAAKGAEKVKRILSKHGLLAKEEPSTKTDEYHEELGADGNMASAAAAAIGLPPKDPLNLSNDEFYATRGGGNIPGSLARCGPLQHSVPAVELWPPIFPTYMSPLRLQQFHRIPLKKFNRGQMAQYFVAHPVVNLTRTISKKLREREDAKAACGGGEMFFMRTPQDLTGADGDILLFENSEEYPPLIMQVGMATRLINYYRPMAPKDPSLSPDRNATAAPPDLQFGSVVYVGSTDSPFLGTVRPGGYLQTLENNMYRATVYEHNLPSTDFLVIRSRNGLSIRKVSGMYCVGQQVPLMEVPSPNSKRANNFMRDFLQVYVLRMFMQSVDDPKRIKMEDIREAFPNHSESSIRKRLKISADFKRTGIDASWWVLRPDYKIPTEEEIRYLVSPEDVCAYYSMLAAELRLKEAGYGEKCLELDDINPEDEGKEGQPKLEDEVKAAPWNTTRAYLAAQRGGCFLELHGAADPTGCGEAFSYSKASTKPGALFRQAGGEAARGLLTGKKTVTGTDADLRKLHLRDAKALLLSYGIAESDLKTFKRWEIIDMVRFTSTERAKQGEEEDTAKFARGNRLSLTEQVRCYRDECQRIFDLQNRVLSNAELLSSDEEVSSDEEEEDQLFPDSASVYQNAASKNVHSLMSNKMTSNELAQKQEEADRQQLLRRALEGKDNKKPRKTNPLAGAGGSNSSLTKLEATAPAVGLQPGHLVEANAQNAGAILDLTPPWPQAQRRTLKIIKQTRGTDFIHAYVGSAEDENKESQKKEKRRMQEQLRKMKRSDPYSGISTGTLTLFGAGLNTHNYVPLVTLIANQMKDMGIISQL</sequence>
<dbReference type="PANTHER" id="PTHR13900">
    <property type="entry name" value="TRANSCRIPTION INITIATION FACTOR TFIID"/>
    <property type="match status" value="1"/>
</dbReference>
<evidence type="ECO:0000313" key="6">
    <source>
        <dbReference type="Proteomes" id="UP001626550"/>
    </source>
</evidence>
<feature type="compositionally biased region" description="Polar residues" evidence="3">
    <location>
        <begin position="188"/>
        <end position="198"/>
    </location>
</feature>
<gene>
    <name evidence="5" type="primary">TAF1_1</name>
    <name evidence="5" type="ORF">Ciccas_000491</name>
</gene>
<accession>A0ABD2QMR5</accession>
<feature type="region of interest" description="Disordered" evidence="3">
    <location>
        <begin position="1"/>
        <end position="27"/>
    </location>
</feature>
<comment type="caution">
    <text evidence="5">The sequence shown here is derived from an EMBL/GenBank/DDBJ whole genome shotgun (WGS) entry which is preliminary data.</text>
</comment>
<dbReference type="Proteomes" id="UP001626550">
    <property type="component" value="Unassembled WGS sequence"/>
</dbReference>
<feature type="domain" description="Transcription initiation factor TFIID subunit 1 histone acetyltransferase" evidence="4">
    <location>
        <begin position="730"/>
        <end position="1215"/>
    </location>
</feature>
<evidence type="ECO:0000313" key="5">
    <source>
        <dbReference type="EMBL" id="KAL3320834.1"/>
    </source>
</evidence>